<sequence length="403" mass="46658">MSSSGDEDEGGSVVLSESTEFESDFDHDSDLDPDSDADSDFALASLDGRAYSHTMCYPSCCLCRFEFVEGEEFVVYKPTSRLYPRIWYGKYDPFVPRRLAIEQGYHPACVAFVQPGTLIKNWRYYLFEVTSGISDFIETPSSFTIRRTQWIKQTIATDLRQALGGRLPEEIYQHIASFCVRERACRLLKDLWLDHGTPNNHIIQALYIARYTSVWAQHVEVEGLRYVKSLSTRRVTQQDTLVFKARFKKSSANNRLEAFLNIYYIQDHLGIRDIIITENEELPALKMESGLSWAVHRRQKTPFRFTSRDDHIKLRSLAIHHTMRPDFTYQTRNWGVLPGNFGSFPRIPLATKSYSPDRLYFESVRAVDWNSPDTCGYSFYVEQDLIRGIVSNKLGDPEPRKRD</sequence>
<accession>A0A8H5WL62</accession>
<protein>
    <submittedName>
        <fullName evidence="1">Uncharacterized protein</fullName>
    </submittedName>
</protein>
<dbReference type="AlphaFoldDB" id="A0A8H5WL62"/>
<evidence type="ECO:0000313" key="2">
    <source>
        <dbReference type="Proteomes" id="UP000562682"/>
    </source>
</evidence>
<organism evidence="1 2">
    <name type="scientific">Fusarium denticulatum</name>
    <dbReference type="NCBI Taxonomy" id="48507"/>
    <lineage>
        <taxon>Eukaryota</taxon>
        <taxon>Fungi</taxon>
        <taxon>Dikarya</taxon>
        <taxon>Ascomycota</taxon>
        <taxon>Pezizomycotina</taxon>
        <taxon>Sordariomycetes</taxon>
        <taxon>Hypocreomycetidae</taxon>
        <taxon>Hypocreales</taxon>
        <taxon>Nectriaceae</taxon>
        <taxon>Fusarium</taxon>
        <taxon>Fusarium fujikuroi species complex</taxon>
    </lineage>
</organism>
<dbReference type="Proteomes" id="UP000562682">
    <property type="component" value="Unassembled WGS sequence"/>
</dbReference>
<evidence type="ECO:0000313" key="1">
    <source>
        <dbReference type="EMBL" id="KAF5663916.1"/>
    </source>
</evidence>
<name>A0A8H5WL62_9HYPO</name>
<reference evidence="1 2" key="1">
    <citation type="submission" date="2020-05" db="EMBL/GenBank/DDBJ databases">
        <title>Identification and distribution of gene clusters putatively required for synthesis of sphingolipid metabolism inhibitors in phylogenetically diverse species of the filamentous fungus Fusarium.</title>
        <authorList>
            <person name="Kim H.-S."/>
            <person name="Busman M."/>
            <person name="Brown D.W."/>
            <person name="Divon H."/>
            <person name="Uhlig S."/>
            <person name="Proctor R.H."/>
        </authorList>
    </citation>
    <scope>NUCLEOTIDE SEQUENCE [LARGE SCALE GENOMIC DNA]</scope>
    <source>
        <strain evidence="1 2">NRRL 25311</strain>
    </source>
</reference>
<keyword evidence="2" id="KW-1185">Reference proteome</keyword>
<dbReference type="EMBL" id="JAAOAK010000479">
    <property type="protein sequence ID" value="KAF5663916.1"/>
    <property type="molecule type" value="Genomic_DNA"/>
</dbReference>
<gene>
    <name evidence="1" type="ORF">FDENT_13007</name>
</gene>
<proteinExistence type="predicted"/>
<comment type="caution">
    <text evidence="1">The sequence shown here is derived from an EMBL/GenBank/DDBJ whole genome shotgun (WGS) entry which is preliminary data.</text>
</comment>